<dbReference type="PROSITE" id="PS00502">
    <property type="entry name" value="POLYGALACTURONASE"/>
    <property type="match status" value="1"/>
</dbReference>
<dbReference type="InterPro" id="IPR000743">
    <property type="entry name" value="Glyco_hydro_28"/>
</dbReference>
<evidence type="ECO:0000256" key="11">
    <source>
        <dbReference type="ARBA" id="ARBA00034074"/>
    </source>
</evidence>
<evidence type="ECO:0000256" key="14">
    <source>
        <dbReference type="SAM" id="SignalP"/>
    </source>
</evidence>
<evidence type="ECO:0000256" key="2">
    <source>
        <dbReference type="ARBA" id="ARBA00008834"/>
    </source>
</evidence>
<keyword evidence="8 13" id="KW-0378">Hydrolase</keyword>
<evidence type="ECO:0000256" key="12">
    <source>
        <dbReference type="PROSITE-ProRule" id="PRU10052"/>
    </source>
</evidence>
<evidence type="ECO:0000256" key="8">
    <source>
        <dbReference type="ARBA" id="ARBA00022801"/>
    </source>
</evidence>
<keyword evidence="9 13" id="KW-0326">Glycosidase</keyword>
<dbReference type="GO" id="GO:0005975">
    <property type="term" value="P:carbohydrate metabolic process"/>
    <property type="evidence" value="ECO:0007669"/>
    <property type="project" value="InterPro"/>
</dbReference>
<dbReference type="InterPro" id="IPR011050">
    <property type="entry name" value="Pectin_lyase_fold/virulence"/>
</dbReference>
<dbReference type="Pfam" id="PF00295">
    <property type="entry name" value="Glyco_hydro_28"/>
    <property type="match status" value="1"/>
</dbReference>
<accession>A0A834XHD2</accession>
<sequence>MLSVIMMILSMGTPGLSTTSSFNVMQYGAVGDGKTNDSPAFLKAWKDVCQTSKSEISSLIIPAKTFLLRPVIFKGPCKSKYIYIQLSGKLVAPKTKEEYKGSQINTWLGFSYVNGLVITGRGRGTIDAQGSIWWDNPCLGNAPSGVKCRPPTGLTLYRCNKFKVIGITEVNPARSHITLTSCKSGIITNLRLIAPGTSPNTDGIDISGSTNIQVHDSYIATGDDCIAISAGSSIINITGITCGPGHGISIGSLGTRGEIDNVEDVHVENCTLTETLTGVRIKTWQGGVGYARRIWFENIRLVRANNPIIIDQFYCPNRVDCLNKTEAVRVSDVTYRGIVGTSLTETAINLSCDQNVGCYNIVLDRVYIQSAIPGTKNTLAFCHNAHGTASHTKPSVKCLLK</sequence>
<keyword evidence="10" id="KW-0961">Cell wall biogenesis/degradation</keyword>
<comment type="catalytic activity">
    <reaction evidence="11">
        <text>(1,4-alpha-D-galacturonosyl)n+m + H2O = (1,4-alpha-D-galacturonosyl)n + (1,4-alpha-D-galacturonosyl)m.</text>
        <dbReference type="EC" id="3.2.1.15"/>
    </reaction>
</comment>
<dbReference type="SMART" id="SM00710">
    <property type="entry name" value="PbH1"/>
    <property type="match status" value="4"/>
</dbReference>
<evidence type="ECO:0000313" key="16">
    <source>
        <dbReference type="Proteomes" id="UP000634136"/>
    </source>
</evidence>
<dbReference type="OrthoDB" id="187139at2759"/>
<evidence type="ECO:0000256" key="13">
    <source>
        <dbReference type="RuleBase" id="RU361169"/>
    </source>
</evidence>
<evidence type="ECO:0000256" key="6">
    <source>
        <dbReference type="ARBA" id="ARBA00022729"/>
    </source>
</evidence>
<dbReference type="InterPro" id="IPR012334">
    <property type="entry name" value="Pectin_lyas_fold"/>
</dbReference>
<dbReference type="Gene3D" id="2.160.20.10">
    <property type="entry name" value="Single-stranded right-handed beta-helix, Pectin lyase-like"/>
    <property type="match status" value="1"/>
</dbReference>
<evidence type="ECO:0000256" key="4">
    <source>
        <dbReference type="ARBA" id="ARBA00022512"/>
    </source>
</evidence>
<evidence type="ECO:0000256" key="1">
    <source>
        <dbReference type="ARBA" id="ARBA00004191"/>
    </source>
</evidence>
<dbReference type="AlphaFoldDB" id="A0A834XHD2"/>
<keyword evidence="6 14" id="KW-0732">Signal</keyword>
<keyword evidence="4" id="KW-0134">Cell wall</keyword>
<dbReference type="EC" id="3.2.1.15" evidence="3"/>
<gene>
    <name evidence="15" type="ORF">G2W53_000173</name>
</gene>
<evidence type="ECO:0000313" key="15">
    <source>
        <dbReference type="EMBL" id="KAF7843268.1"/>
    </source>
</evidence>
<proteinExistence type="inferred from homology"/>
<comment type="caution">
    <text evidence="15">The sequence shown here is derived from an EMBL/GenBank/DDBJ whole genome shotgun (WGS) entry which is preliminary data.</text>
</comment>
<evidence type="ECO:0000256" key="5">
    <source>
        <dbReference type="ARBA" id="ARBA00022525"/>
    </source>
</evidence>
<comment type="subcellular location">
    <subcellularLocation>
        <location evidence="1">Secreted</location>
        <location evidence="1">Cell wall</location>
    </subcellularLocation>
</comment>
<dbReference type="SUPFAM" id="SSF51126">
    <property type="entry name" value="Pectin lyase-like"/>
    <property type="match status" value="1"/>
</dbReference>
<feature type="chain" id="PRO_5032414753" description="endo-polygalacturonase" evidence="14">
    <location>
        <begin position="18"/>
        <end position="401"/>
    </location>
</feature>
<dbReference type="FunFam" id="2.160.20.10:FF:000032">
    <property type="entry name" value="Pectin lyase-like superfamily protein"/>
    <property type="match status" value="1"/>
</dbReference>
<name>A0A834XHD2_9FABA</name>
<keyword evidence="16" id="KW-1185">Reference proteome</keyword>
<keyword evidence="5" id="KW-0964">Secreted</keyword>
<evidence type="ECO:0000256" key="10">
    <source>
        <dbReference type="ARBA" id="ARBA00023316"/>
    </source>
</evidence>
<evidence type="ECO:0000256" key="9">
    <source>
        <dbReference type="ARBA" id="ARBA00023295"/>
    </source>
</evidence>
<dbReference type="Proteomes" id="UP000634136">
    <property type="component" value="Unassembled WGS sequence"/>
</dbReference>
<dbReference type="GO" id="GO:0004650">
    <property type="term" value="F:polygalacturonase activity"/>
    <property type="evidence" value="ECO:0007669"/>
    <property type="project" value="UniProtKB-EC"/>
</dbReference>
<organism evidence="15 16">
    <name type="scientific">Senna tora</name>
    <dbReference type="NCBI Taxonomy" id="362788"/>
    <lineage>
        <taxon>Eukaryota</taxon>
        <taxon>Viridiplantae</taxon>
        <taxon>Streptophyta</taxon>
        <taxon>Embryophyta</taxon>
        <taxon>Tracheophyta</taxon>
        <taxon>Spermatophyta</taxon>
        <taxon>Magnoliopsida</taxon>
        <taxon>eudicotyledons</taxon>
        <taxon>Gunneridae</taxon>
        <taxon>Pentapetalae</taxon>
        <taxon>rosids</taxon>
        <taxon>fabids</taxon>
        <taxon>Fabales</taxon>
        <taxon>Fabaceae</taxon>
        <taxon>Caesalpinioideae</taxon>
        <taxon>Cassia clade</taxon>
        <taxon>Senna</taxon>
    </lineage>
</organism>
<evidence type="ECO:0000256" key="3">
    <source>
        <dbReference type="ARBA" id="ARBA00012736"/>
    </source>
</evidence>
<dbReference type="EMBL" id="JAAIUW010000001">
    <property type="protein sequence ID" value="KAF7843268.1"/>
    <property type="molecule type" value="Genomic_DNA"/>
</dbReference>
<comment type="similarity">
    <text evidence="2 13">Belongs to the glycosyl hydrolase 28 family.</text>
</comment>
<evidence type="ECO:0000256" key="7">
    <source>
        <dbReference type="ARBA" id="ARBA00022737"/>
    </source>
</evidence>
<keyword evidence="7" id="KW-0677">Repeat</keyword>
<dbReference type="InterPro" id="IPR006626">
    <property type="entry name" value="PbH1"/>
</dbReference>
<dbReference type="GO" id="GO:0071555">
    <property type="term" value="P:cell wall organization"/>
    <property type="evidence" value="ECO:0007669"/>
    <property type="project" value="UniProtKB-KW"/>
</dbReference>
<protein>
    <recommendedName>
        <fullName evidence="3">endo-polygalacturonase</fullName>
        <ecNumber evidence="3">3.2.1.15</ecNumber>
    </recommendedName>
</protein>
<feature type="signal peptide" evidence="14">
    <location>
        <begin position="1"/>
        <end position="17"/>
    </location>
</feature>
<reference evidence="15" key="1">
    <citation type="submission" date="2020-09" db="EMBL/GenBank/DDBJ databases">
        <title>Genome-Enabled Discovery of Anthraquinone Biosynthesis in Senna tora.</title>
        <authorList>
            <person name="Kang S.-H."/>
            <person name="Pandey R.P."/>
            <person name="Lee C.-M."/>
            <person name="Sim J.-S."/>
            <person name="Jeong J.-T."/>
            <person name="Choi B.-S."/>
            <person name="Jung M."/>
            <person name="Ginzburg D."/>
            <person name="Zhao K."/>
            <person name="Won S.Y."/>
            <person name="Oh T.-J."/>
            <person name="Yu Y."/>
            <person name="Kim N.-H."/>
            <person name="Lee O.R."/>
            <person name="Lee T.-H."/>
            <person name="Bashyal P."/>
            <person name="Kim T.-S."/>
            <person name="Lee W.-H."/>
            <person name="Kawkins C."/>
            <person name="Kim C.-K."/>
            <person name="Kim J.S."/>
            <person name="Ahn B.O."/>
            <person name="Rhee S.Y."/>
            <person name="Sohng J.K."/>
        </authorList>
    </citation>
    <scope>NUCLEOTIDE SEQUENCE</scope>
    <source>
        <tissue evidence="15">Leaf</tissue>
    </source>
</reference>
<dbReference type="PANTHER" id="PTHR31375">
    <property type="match status" value="1"/>
</dbReference>
<feature type="active site" evidence="12">
    <location>
        <position position="246"/>
    </location>
</feature>